<feature type="region of interest" description="Disordered" evidence="1">
    <location>
        <begin position="240"/>
        <end position="291"/>
    </location>
</feature>
<dbReference type="EMBL" id="JAUUTY010000002">
    <property type="protein sequence ID" value="KAK1680069.1"/>
    <property type="molecule type" value="Genomic_DNA"/>
</dbReference>
<evidence type="ECO:0000259" key="2">
    <source>
        <dbReference type="Pfam" id="PF17921"/>
    </source>
</evidence>
<feature type="region of interest" description="Disordered" evidence="1">
    <location>
        <begin position="482"/>
        <end position="507"/>
    </location>
</feature>
<protein>
    <recommendedName>
        <fullName evidence="2">Integrase zinc-binding domain-containing protein</fullName>
    </recommendedName>
</protein>
<evidence type="ECO:0000256" key="1">
    <source>
        <dbReference type="SAM" id="MobiDB-lite"/>
    </source>
</evidence>
<accession>A0AAD8TDX8</accession>
<dbReference type="PANTHER" id="PTHR35046">
    <property type="entry name" value="ZINC KNUCKLE (CCHC-TYPE) FAMILY PROTEIN"/>
    <property type="match status" value="1"/>
</dbReference>
<feature type="domain" description="Integrase zinc-binding" evidence="2">
    <location>
        <begin position="161"/>
        <end position="198"/>
    </location>
</feature>
<organism evidence="3 4">
    <name type="scientific">Lolium multiflorum</name>
    <name type="common">Italian ryegrass</name>
    <name type="synonym">Lolium perenne subsp. multiflorum</name>
    <dbReference type="NCBI Taxonomy" id="4521"/>
    <lineage>
        <taxon>Eukaryota</taxon>
        <taxon>Viridiplantae</taxon>
        <taxon>Streptophyta</taxon>
        <taxon>Embryophyta</taxon>
        <taxon>Tracheophyta</taxon>
        <taxon>Spermatophyta</taxon>
        <taxon>Magnoliopsida</taxon>
        <taxon>Liliopsida</taxon>
        <taxon>Poales</taxon>
        <taxon>Poaceae</taxon>
        <taxon>BOP clade</taxon>
        <taxon>Pooideae</taxon>
        <taxon>Poodae</taxon>
        <taxon>Poeae</taxon>
        <taxon>Poeae Chloroplast Group 2 (Poeae type)</taxon>
        <taxon>Loliodinae</taxon>
        <taxon>Loliinae</taxon>
        <taxon>Lolium</taxon>
    </lineage>
</organism>
<comment type="caution">
    <text evidence="3">The sequence shown here is derived from an EMBL/GenBank/DDBJ whole genome shotgun (WGS) entry which is preliminary data.</text>
</comment>
<sequence>MLLVVELDVVTVGMALPNSELAVFSHNRKMMVSGHFKRYCPKRKVMIINDNDEYETGDDAGPDAPEDDDYDSDGVDAFPSEARTIVVSQRALNMQPSASTQRCNLFQTKALVGPDKACKVIIDGGSCRNLASKELCPKLKLKDLPHPHPYYIQWLSDNGEMKESHVGDLMGHFGREKMLLMLADHLYWPKMRRDVDKYEEGASIARGGEEQLDMVLDMKTFDGRAREEWEACAGRKSKYRPAHRPVRPGATPACPTPRPVQSDPTPGEPGARRILRGCQPGGCTERPSPGPVIARSLARSKLDRPVPGPVDRTPDVGITLRVTNVTLPLAAQPGAHEGTRWPGGPLRRFPRHHPDPTRLSLGKISLDVVFGTPSNFRKEKLEFEVVDWESQYHAILGRPAFAKFMAVPHYAYLKLKMPGNNMTAITVHGSFSRSDNCDRDFQKIASKFGAKEELNALDVVTDHTQPPGDNQNIKSDEFDIAKESKKQQVHPSDSKKTVNTSVDLAVS</sequence>
<reference evidence="3" key="1">
    <citation type="submission" date="2023-07" db="EMBL/GenBank/DDBJ databases">
        <title>A chromosome-level genome assembly of Lolium multiflorum.</title>
        <authorList>
            <person name="Chen Y."/>
            <person name="Copetti D."/>
            <person name="Kolliker R."/>
            <person name="Studer B."/>
        </authorList>
    </citation>
    <scope>NUCLEOTIDE SEQUENCE</scope>
    <source>
        <strain evidence="3">02402/16</strain>
        <tissue evidence="3">Leaf</tissue>
    </source>
</reference>
<dbReference type="Gene3D" id="1.10.340.70">
    <property type="match status" value="1"/>
</dbReference>
<dbReference type="Pfam" id="PF17921">
    <property type="entry name" value="Integrase_H2C2"/>
    <property type="match status" value="1"/>
</dbReference>
<feature type="compositionally biased region" description="Basic and acidic residues" evidence="1">
    <location>
        <begin position="482"/>
        <end position="496"/>
    </location>
</feature>
<dbReference type="Proteomes" id="UP001231189">
    <property type="component" value="Unassembled WGS sequence"/>
</dbReference>
<gene>
    <name evidence="3" type="ORF">QYE76_040917</name>
</gene>
<dbReference type="PANTHER" id="PTHR35046:SF9">
    <property type="entry name" value="RNA-DIRECTED DNA POLYMERASE"/>
    <property type="match status" value="1"/>
</dbReference>
<feature type="compositionally biased region" description="Polar residues" evidence="1">
    <location>
        <begin position="497"/>
        <end position="507"/>
    </location>
</feature>
<name>A0AAD8TDX8_LOLMU</name>
<evidence type="ECO:0000313" key="3">
    <source>
        <dbReference type="EMBL" id="KAK1680069.1"/>
    </source>
</evidence>
<dbReference type="InterPro" id="IPR041588">
    <property type="entry name" value="Integrase_H2C2"/>
</dbReference>
<keyword evidence="4" id="KW-1185">Reference proteome</keyword>
<proteinExistence type="predicted"/>
<dbReference type="AlphaFoldDB" id="A0AAD8TDX8"/>
<evidence type="ECO:0000313" key="4">
    <source>
        <dbReference type="Proteomes" id="UP001231189"/>
    </source>
</evidence>